<organism evidence="1 2">
    <name type="scientific">Melastoma candidum</name>
    <dbReference type="NCBI Taxonomy" id="119954"/>
    <lineage>
        <taxon>Eukaryota</taxon>
        <taxon>Viridiplantae</taxon>
        <taxon>Streptophyta</taxon>
        <taxon>Embryophyta</taxon>
        <taxon>Tracheophyta</taxon>
        <taxon>Spermatophyta</taxon>
        <taxon>Magnoliopsida</taxon>
        <taxon>eudicotyledons</taxon>
        <taxon>Gunneridae</taxon>
        <taxon>Pentapetalae</taxon>
        <taxon>rosids</taxon>
        <taxon>malvids</taxon>
        <taxon>Myrtales</taxon>
        <taxon>Melastomataceae</taxon>
        <taxon>Melastomatoideae</taxon>
        <taxon>Melastomateae</taxon>
        <taxon>Melastoma</taxon>
    </lineage>
</organism>
<dbReference type="Proteomes" id="UP001057402">
    <property type="component" value="Chromosome 11"/>
</dbReference>
<gene>
    <name evidence="1" type="ORF">MLD38_037603</name>
</gene>
<accession>A0ACB9LMK3</accession>
<evidence type="ECO:0000313" key="2">
    <source>
        <dbReference type="Proteomes" id="UP001057402"/>
    </source>
</evidence>
<protein>
    <submittedName>
        <fullName evidence="1">Uncharacterized protein</fullName>
    </submittedName>
</protein>
<keyword evidence="2" id="KW-1185">Reference proteome</keyword>
<name>A0ACB9LMK3_9MYRT</name>
<comment type="caution">
    <text evidence="1">The sequence shown here is derived from an EMBL/GenBank/DDBJ whole genome shotgun (WGS) entry which is preliminary data.</text>
</comment>
<sequence length="947" mass="107452">MGAAAASEVAISRLIGKSLEITSHKDLLPPKLQARLGEAHRILEEMLDTCSVHGSRAHLGAGEALICASELERAMDMFLVKALTAPRSRRGRLASLIRGVVYLVKLWIRARAKRANAQIYIAKVKELSGHFSNMQGVKLEGSSKGIGCSKHLSSPDVHSDESIIVGREYAADRLSAWLTDSELLRVISVTGDRGIGKTVLVRSMYNQPEVERDFKCRAWIDSYNSPTLETVLVEILKQSPVMTLKDLELKETDGLCEFLHQTLMEMRYLIVLDDLKSAEILNNLLYALPDSRNRSRVIVTCREVIIVPLHEEPLGYSLQVGQLDPENSRKLLSERSSINDEGLINKILGKCSGSPPKILLFSGLSAAFEDNDPDSSPTAWHHNLEEDWWRQDLRSLSYGSLPSWVKPCFIYLCLFPKEYEISTRRIFQLWHAEGLVRWDGHFTAEACFRELAYRNLVQVVRRREVDGGPKTCRVSGYLHDYFSEFASKFGHIHDLQNDNKEVFWPCHPTSVLPWLARYSSNNTSLPPQDAKTASHIRSYVSFNTHKTGIRSREVEQLLKLPAANRDSILLRVLDLEGVYKPKLPKQIGYLLPNLRYLGLRWTTLDSLPESVSKLSRLETIDLKYTNVTELPSSILGLKYLRHLYLNEGSFDKCNQTECSLGSLQTLWGLSIGVKGVSLTVLGKLKGLKKLGLTCYAPVIPELIKTISTMTKLESLRLRSRDLFGQPSYLNLGVDMKSIQSLSKLYLLGWLDKKSLSCLPKNLRVLTLSLSEMNFDPIEYLQELSDLVTLRLFGNSYIGEGLVFKKGAFPSLRVLKLWKLEKLKKLWIQEGTMSTLQELDMRECTKVRKITGLENVSELKRIKLTRVNEDFAKQVESNPPSHASIVICRDLAVSSPEDMKEAEEELEYEDQLEYEDRSPDQYDQYNQYSWRSDGEDEQELAGDELFWA</sequence>
<dbReference type="EMBL" id="CM042890">
    <property type="protein sequence ID" value="KAI4312812.1"/>
    <property type="molecule type" value="Genomic_DNA"/>
</dbReference>
<proteinExistence type="predicted"/>
<evidence type="ECO:0000313" key="1">
    <source>
        <dbReference type="EMBL" id="KAI4312812.1"/>
    </source>
</evidence>
<reference evidence="2" key="1">
    <citation type="journal article" date="2023" name="Front. Plant Sci.">
        <title>Chromosomal-level genome assembly of Melastoma candidum provides insights into trichome evolution.</title>
        <authorList>
            <person name="Zhong Y."/>
            <person name="Wu W."/>
            <person name="Sun C."/>
            <person name="Zou P."/>
            <person name="Liu Y."/>
            <person name="Dai S."/>
            <person name="Zhou R."/>
        </authorList>
    </citation>
    <scope>NUCLEOTIDE SEQUENCE [LARGE SCALE GENOMIC DNA]</scope>
</reference>